<dbReference type="CDD" id="cd00041">
    <property type="entry name" value="CUB"/>
    <property type="match status" value="1"/>
</dbReference>
<accession>A0ABQ9E4G9</accession>
<gene>
    <name evidence="5" type="ORF">KUTeg_021554</name>
</gene>
<sequence>MRCTVTIYAPPGQKLLLVFRSLDIEFEPNCDDDFMKLYDGNSTSAYRLSGLPKRICGSRKPTGSFSTSGEALTVFFKSDSWSNENGFQLIFTSFHEAN</sequence>
<dbReference type="Proteomes" id="UP001217089">
    <property type="component" value="Unassembled WGS sequence"/>
</dbReference>
<keyword evidence="1" id="KW-0677">Repeat</keyword>
<dbReference type="EMBL" id="JARBDR010000919">
    <property type="protein sequence ID" value="KAJ8300035.1"/>
    <property type="molecule type" value="Genomic_DNA"/>
</dbReference>
<comment type="caution">
    <text evidence="3">Lacks conserved residue(s) required for the propagation of feature annotation.</text>
</comment>
<dbReference type="Gene3D" id="2.60.120.290">
    <property type="entry name" value="Spermadhesin, CUB domain"/>
    <property type="match status" value="1"/>
</dbReference>
<dbReference type="SUPFAM" id="SSF49854">
    <property type="entry name" value="Spermadhesin, CUB domain"/>
    <property type="match status" value="1"/>
</dbReference>
<dbReference type="Pfam" id="PF00431">
    <property type="entry name" value="CUB"/>
    <property type="match status" value="1"/>
</dbReference>
<protein>
    <recommendedName>
        <fullName evidence="4">CUB domain-containing protein</fullName>
    </recommendedName>
</protein>
<evidence type="ECO:0000256" key="3">
    <source>
        <dbReference type="PROSITE-ProRule" id="PRU00059"/>
    </source>
</evidence>
<dbReference type="PROSITE" id="PS01180">
    <property type="entry name" value="CUB"/>
    <property type="match status" value="1"/>
</dbReference>
<name>A0ABQ9E4G9_TEGGR</name>
<evidence type="ECO:0000313" key="5">
    <source>
        <dbReference type="EMBL" id="KAJ8300035.1"/>
    </source>
</evidence>
<dbReference type="PANTHER" id="PTHR24251">
    <property type="entry name" value="OVOCHYMASE-RELATED"/>
    <property type="match status" value="1"/>
</dbReference>
<reference evidence="5 6" key="1">
    <citation type="submission" date="2022-12" db="EMBL/GenBank/DDBJ databases">
        <title>Chromosome-level genome of Tegillarca granosa.</title>
        <authorList>
            <person name="Kim J."/>
        </authorList>
    </citation>
    <scope>NUCLEOTIDE SEQUENCE [LARGE SCALE GENOMIC DNA]</scope>
    <source>
        <strain evidence="5">Teg-2019</strain>
        <tissue evidence="5">Adductor muscle</tissue>
    </source>
</reference>
<evidence type="ECO:0000256" key="1">
    <source>
        <dbReference type="ARBA" id="ARBA00022737"/>
    </source>
</evidence>
<keyword evidence="2" id="KW-1015">Disulfide bond</keyword>
<dbReference type="SMART" id="SM00042">
    <property type="entry name" value="CUB"/>
    <property type="match status" value="1"/>
</dbReference>
<feature type="domain" description="CUB" evidence="4">
    <location>
        <begin position="1"/>
        <end position="94"/>
    </location>
</feature>
<proteinExistence type="predicted"/>
<dbReference type="InterPro" id="IPR035914">
    <property type="entry name" value="Sperma_CUB_dom_sf"/>
</dbReference>
<comment type="caution">
    <text evidence="5">The sequence shown here is derived from an EMBL/GenBank/DDBJ whole genome shotgun (WGS) entry which is preliminary data.</text>
</comment>
<evidence type="ECO:0000256" key="2">
    <source>
        <dbReference type="ARBA" id="ARBA00023157"/>
    </source>
</evidence>
<organism evidence="5 6">
    <name type="scientific">Tegillarca granosa</name>
    <name type="common">Malaysian cockle</name>
    <name type="synonym">Anadara granosa</name>
    <dbReference type="NCBI Taxonomy" id="220873"/>
    <lineage>
        <taxon>Eukaryota</taxon>
        <taxon>Metazoa</taxon>
        <taxon>Spiralia</taxon>
        <taxon>Lophotrochozoa</taxon>
        <taxon>Mollusca</taxon>
        <taxon>Bivalvia</taxon>
        <taxon>Autobranchia</taxon>
        <taxon>Pteriomorphia</taxon>
        <taxon>Arcoida</taxon>
        <taxon>Arcoidea</taxon>
        <taxon>Arcidae</taxon>
        <taxon>Tegillarca</taxon>
    </lineage>
</organism>
<keyword evidence="6" id="KW-1185">Reference proteome</keyword>
<dbReference type="InterPro" id="IPR000859">
    <property type="entry name" value="CUB_dom"/>
</dbReference>
<evidence type="ECO:0000313" key="6">
    <source>
        <dbReference type="Proteomes" id="UP001217089"/>
    </source>
</evidence>
<evidence type="ECO:0000259" key="4">
    <source>
        <dbReference type="PROSITE" id="PS01180"/>
    </source>
</evidence>